<dbReference type="AlphaFoldDB" id="A0A1Y2LIZ2"/>
<protein>
    <recommendedName>
        <fullName evidence="6">Aminotransferase class I/classII large domain-containing protein</fullName>
    </recommendedName>
</protein>
<dbReference type="GO" id="GO:0009074">
    <property type="term" value="P:aromatic amino acid family catabolic process"/>
    <property type="evidence" value="ECO:0007669"/>
    <property type="project" value="TreeGrafter"/>
</dbReference>
<dbReference type="GO" id="GO:0008793">
    <property type="term" value="F:aromatic-amino-acid transaminase activity"/>
    <property type="evidence" value="ECO:0007669"/>
    <property type="project" value="TreeGrafter"/>
</dbReference>
<comment type="similarity">
    <text evidence="2">Belongs to the class-I pyridoxal-phosphate-dependent aminotransferase family.</text>
</comment>
<keyword evidence="4" id="KW-0808">Transferase</keyword>
<dbReference type="OMA" id="GSAQFMR"/>
<dbReference type="FunCoup" id="A0A1Y2LIZ2">
    <property type="interactions" value="269"/>
</dbReference>
<dbReference type="InterPro" id="IPR015424">
    <property type="entry name" value="PyrdxlP-dep_Trfase"/>
</dbReference>
<sequence length="488" mass="54556">MTVQNGIQSSPTQVVGGKPLAKRWDHVLSREAATRQSSIFQALHRHLDANDVLSLGPGAPSPQYYPFDHINVQVPSIPSSDAAKAVWDETSFTINKYDMKGGKSGYDLSSALTYGQGTGAHQLVDFVTELTKFVHDPPYQDWKCIMTGGNTSALELAFRTFTERGTYALADEYTYATAFECANPLGVKMIGIKLDEEGPIPSDMDDILSSWDEQKMGSKKPHVLYTVPTGHNPTGSTQSTQRRQEIYNLASKHDIIILEDDPYYFLQLAGEVAKDASELIKPTAMADLLPSFLKLDVDGRVYRMDSCSKILAPGLRTGWITASAQITERIVRAHEISLQQPSGFSQAFLYKLFTEQWKIEGLFRWFNHLQIGYTTRRDALMRACEANLPKEVASWNVPKAGVFGWVRINWQLHPSAEMLGPKDIETEIWNATAKAGTLIVPGSWFQPDPTLTLSTMFFRINYASLQPELMPEATKRFGDALRESFQLK</sequence>
<dbReference type="GO" id="GO:0006571">
    <property type="term" value="P:tyrosine biosynthetic process"/>
    <property type="evidence" value="ECO:0007669"/>
    <property type="project" value="TreeGrafter"/>
</dbReference>
<evidence type="ECO:0000259" key="6">
    <source>
        <dbReference type="Pfam" id="PF00155"/>
    </source>
</evidence>
<dbReference type="InterPro" id="IPR004839">
    <property type="entry name" value="Aminotransferase_I/II_large"/>
</dbReference>
<reference evidence="7 8" key="1">
    <citation type="journal article" date="2017" name="Genome Announc.">
        <title>Genome sequence of the saprophytic ascomycete Epicoccum nigrum ICMP 19927 strain isolated from New Zealand.</title>
        <authorList>
            <person name="Fokin M."/>
            <person name="Fleetwood D."/>
            <person name="Weir B.S."/>
            <person name="Villas-Boas S.G."/>
        </authorList>
    </citation>
    <scope>NUCLEOTIDE SEQUENCE [LARGE SCALE GENOMIC DNA]</scope>
    <source>
        <strain evidence="7 8">ICMP 19927</strain>
    </source>
</reference>
<keyword evidence="5" id="KW-0663">Pyridoxal phosphate</keyword>
<dbReference type="InterPro" id="IPR050859">
    <property type="entry name" value="Class-I_PLP-dep_aminotransf"/>
</dbReference>
<dbReference type="STRING" id="105696.A0A1Y2LIZ2"/>
<keyword evidence="3" id="KW-0032">Aminotransferase</keyword>
<feature type="domain" description="Aminotransferase class I/classII large" evidence="6">
    <location>
        <begin position="120"/>
        <end position="476"/>
    </location>
</feature>
<gene>
    <name evidence="7" type="ORF">B5807_11959</name>
</gene>
<dbReference type="GO" id="GO:0019878">
    <property type="term" value="P:lysine biosynthetic process via aminoadipic acid"/>
    <property type="evidence" value="ECO:0007669"/>
    <property type="project" value="TreeGrafter"/>
</dbReference>
<keyword evidence="8" id="KW-1185">Reference proteome</keyword>
<name>A0A1Y2LIZ2_EPING</name>
<dbReference type="InParanoid" id="A0A1Y2LIZ2"/>
<dbReference type="GO" id="GO:0047536">
    <property type="term" value="F:2-aminoadipate transaminase activity"/>
    <property type="evidence" value="ECO:0007669"/>
    <property type="project" value="TreeGrafter"/>
</dbReference>
<evidence type="ECO:0000256" key="2">
    <source>
        <dbReference type="ARBA" id="ARBA00007441"/>
    </source>
</evidence>
<accession>A0A1Y2LIZ2</accession>
<comment type="cofactor">
    <cofactor evidence="1">
        <name>pyridoxal 5'-phosphate</name>
        <dbReference type="ChEBI" id="CHEBI:597326"/>
    </cofactor>
</comment>
<evidence type="ECO:0000313" key="7">
    <source>
        <dbReference type="EMBL" id="OSS43472.1"/>
    </source>
</evidence>
<evidence type="ECO:0000256" key="4">
    <source>
        <dbReference type="ARBA" id="ARBA00022679"/>
    </source>
</evidence>
<evidence type="ECO:0000313" key="8">
    <source>
        <dbReference type="Proteomes" id="UP000193240"/>
    </source>
</evidence>
<dbReference type="SUPFAM" id="SSF53383">
    <property type="entry name" value="PLP-dependent transferases"/>
    <property type="match status" value="1"/>
</dbReference>
<dbReference type="PANTHER" id="PTHR42790:SF21">
    <property type="entry name" value="AROMATIC_AMINOADIPATE AMINOTRANSFERASE 1"/>
    <property type="match status" value="1"/>
</dbReference>
<evidence type="ECO:0000256" key="3">
    <source>
        <dbReference type="ARBA" id="ARBA00022576"/>
    </source>
</evidence>
<dbReference type="EMBL" id="KZ107865">
    <property type="protein sequence ID" value="OSS43472.1"/>
    <property type="molecule type" value="Genomic_DNA"/>
</dbReference>
<dbReference type="Gene3D" id="3.40.640.10">
    <property type="entry name" value="Type I PLP-dependent aspartate aminotransferase-like (Major domain)"/>
    <property type="match status" value="1"/>
</dbReference>
<dbReference type="CDD" id="cd00609">
    <property type="entry name" value="AAT_like"/>
    <property type="match status" value="1"/>
</dbReference>
<evidence type="ECO:0000256" key="1">
    <source>
        <dbReference type="ARBA" id="ARBA00001933"/>
    </source>
</evidence>
<dbReference type="PANTHER" id="PTHR42790">
    <property type="entry name" value="AMINOTRANSFERASE"/>
    <property type="match status" value="1"/>
</dbReference>
<dbReference type="GO" id="GO:0030170">
    <property type="term" value="F:pyridoxal phosphate binding"/>
    <property type="evidence" value="ECO:0007669"/>
    <property type="project" value="InterPro"/>
</dbReference>
<evidence type="ECO:0000256" key="5">
    <source>
        <dbReference type="ARBA" id="ARBA00022898"/>
    </source>
</evidence>
<dbReference type="Proteomes" id="UP000193240">
    <property type="component" value="Unassembled WGS sequence"/>
</dbReference>
<dbReference type="InterPro" id="IPR015421">
    <property type="entry name" value="PyrdxlP-dep_Trfase_major"/>
</dbReference>
<proteinExistence type="inferred from homology"/>
<organism evidence="7 8">
    <name type="scientific">Epicoccum nigrum</name>
    <name type="common">Soil fungus</name>
    <name type="synonym">Epicoccum purpurascens</name>
    <dbReference type="NCBI Taxonomy" id="105696"/>
    <lineage>
        <taxon>Eukaryota</taxon>
        <taxon>Fungi</taxon>
        <taxon>Dikarya</taxon>
        <taxon>Ascomycota</taxon>
        <taxon>Pezizomycotina</taxon>
        <taxon>Dothideomycetes</taxon>
        <taxon>Pleosporomycetidae</taxon>
        <taxon>Pleosporales</taxon>
        <taxon>Pleosporineae</taxon>
        <taxon>Didymellaceae</taxon>
        <taxon>Epicoccum</taxon>
    </lineage>
</organism>
<dbReference type="Pfam" id="PF00155">
    <property type="entry name" value="Aminotran_1_2"/>
    <property type="match status" value="1"/>
</dbReference>